<dbReference type="SUPFAM" id="SSF53649">
    <property type="entry name" value="Alkaline phosphatase-like"/>
    <property type="match status" value="1"/>
</dbReference>
<evidence type="ECO:0000313" key="1">
    <source>
        <dbReference type="EMBL" id="SCB26271.1"/>
    </source>
</evidence>
<dbReference type="InterPro" id="IPR017850">
    <property type="entry name" value="Alkaline_phosphatase_core_sf"/>
</dbReference>
<keyword evidence="2" id="KW-1185">Reference proteome</keyword>
<dbReference type="AlphaFoldDB" id="A0A1C3VEX1"/>
<name>A0A1C3VEX1_9HYPH</name>
<dbReference type="PANTHER" id="PTHR10151">
    <property type="entry name" value="ECTONUCLEOTIDE PYROPHOSPHATASE/PHOSPHODIESTERASE"/>
    <property type="match status" value="1"/>
</dbReference>
<gene>
    <name evidence="1" type="ORF">GA0061102_101236</name>
</gene>
<reference evidence="2" key="1">
    <citation type="submission" date="2016-08" db="EMBL/GenBank/DDBJ databases">
        <authorList>
            <person name="Varghese N."/>
            <person name="Submissions Spin"/>
        </authorList>
    </citation>
    <scope>NUCLEOTIDE SEQUENCE [LARGE SCALE GENOMIC DNA]</scope>
    <source>
        <strain evidence="2">HAMBI 2971</strain>
    </source>
</reference>
<dbReference type="Pfam" id="PF01663">
    <property type="entry name" value="Phosphodiest"/>
    <property type="match status" value="1"/>
</dbReference>
<accession>A0A1C3VEX1</accession>
<organism evidence="1 2">
    <name type="scientific">Rhizobium miluonense</name>
    <dbReference type="NCBI Taxonomy" id="411945"/>
    <lineage>
        <taxon>Bacteria</taxon>
        <taxon>Pseudomonadati</taxon>
        <taxon>Pseudomonadota</taxon>
        <taxon>Alphaproteobacteria</taxon>
        <taxon>Hyphomicrobiales</taxon>
        <taxon>Rhizobiaceae</taxon>
        <taxon>Rhizobium/Agrobacterium group</taxon>
        <taxon>Rhizobium</taxon>
    </lineage>
</organism>
<sequence>MSDIAHVIILGVDGLRPDQINAVTMPNLHALKQRGVASSDHRTVFPSETRGALSALANGAKPESTGVLGNDFYARNGGNRLAGTDTIHDWRHGEAQYAGGMVHTVNLSETLAKAGRSFAVVTSSGQGSFTALNWKGAEHGQTGFNVRHPQLAFPHDLAIDITARHKVPSTGFERGAEAKAVDIFVNSVWSAKKPSASIIWLTEVDSASHLHGLGTEGQIESLIQCDAAIGTLLDWREHQPERDAIAVFITSDHGHSTSTRFINVDDAFKAAGIRAATRFDDDVDIIFRRGRAPGLWLRQYDKGLLQAAFDAIVAQDWYGATFTRAIEPGSPYGTIDGTLALELTGAGHLRAPDLYINLAGDHTPNEFGVPGTSTCDVGNYKIDVGGGTHGGLHLAELTAVLIADGAGLKAGGQVITTRTGITDLAPTCLHMLGIAAPDTMTGRVMHELLENGEAIDAPVSEEFTATAQGKTSHLRFGSVGTQSYVDEAWASPAATVPSVSHEAIVVKAPAE</sequence>
<dbReference type="Proteomes" id="UP000199435">
    <property type="component" value="Unassembled WGS sequence"/>
</dbReference>
<dbReference type="PANTHER" id="PTHR10151:SF120">
    <property type="entry name" value="BIS(5'-ADENOSYL)-TRIPHOSPHATASE"/>
    <property type="match status" value="1"/>
</dbReference>
<dbReference type="Gene3D" id="3.40.720.10">
    <property type="entry name" value="Alkaline Phosphatase, subunit A"/>
    <property type="match status" value="2"/>
</dbReference>
<dbReference type="EMBL" id="FMAH01000012">
    <property type="protein sequence ID" value="SCB26271.1"/>
    <property type="molecule type" value="Genomic_DNA"/>
</dbReference>
<evidence type="ECO:0000313" key="2">
    <source>
        <dbReference type="Proteomes" id="UP000199435"/>
    </source>
</evidence>
<dbReference type="RefSeq" id="WP_245297994.1">
    <property type="nucleotide sequence ID" value="NZ_FMAH01000012.1"/>
</dbReference>
<protein>
    <submittedName>
        <fullName evidence="1">Predicted pyrophosphatase or phosphodiesterase, AlkP superfamily</fullName>
    </submittedName>
</protein>
<dbReference type="GO" id="GO:0016787">
    <property type="term" value="F:hydrolase activity"/>
    <property type="evidence" value="ECO:0007669"/>
    <property type="project" value="UniProtKB-ARBA"/>
</dbReference>
<proteinExistence type="predicted"/>
<dbReference type="InterPro" id="IPR002591">
    <property type="entry name" value="Phosphodiest/P_Trfase"/>
</dbReference>
<dbReference type="STRING" id="411945.GA0061102_101236"/>